<dbReference type="OrthoDB" id="5739852at2"/>
<name>A0A420XIR8_9PAST</name>
<dbReference type="PANTHER" id="PTHR38043:SF1">
    <property type="entry name" value="PROTEIN HEMX"/>
    <property type="match status" value="1"/>
</dbReference>
<keyword evidence="4" id="KW-0808">Transferase</keyword>
<keyword evidence="1" id="KW-0175">Coiled coil</keyword>
<evidence type="ECO:0000256" key="2">
    <source>
        <dbReference type="SAM" id="MobiDB-lite"/>
    </source>
</evidence>
<reference evidence="4 5" key="1">
    <citation type="submission" date="2018-10" db="EMBL/GenBank/DDBJ databases">
        <title>Genomic Encyclopedia of Type Strains, Phase IV (KMG-IV): sequencing the most valuable type-strain genomes for metagenomic binning, comparative biology and taxonomic classification.</title>
        <authorList>
            <person name="Goeker M."/>
        </authorList>
    </citation>
    <scope>NUCLEOTIDE SEQUENCE [LARGE SCALE GENOMIC DNA]</scope>
    <source>
        <strain evidence="4 5">DSM 23800</strain>
    </source>
</reference>
<dbReference type="GO" id="GO:0008168">
    <property type="term" value="F:methyltransferase activity"/>
    <property type="evidence" value="ECO:0007669"/>
    <property type="project" value="UniProtKB-KW"/>
</dbReference>
<feature type="compositionally biased region" description="Polar residues" evidence="2">
    <location>
        <begin position="438"/>
        <end position="457"/>
    </location>
</feature>
<dbReference type="AlphaFoldDB" id="A0A420XIR8"/>
<evidence type="ECO:0000256" key="1">
    <source>
        <dbReference type="SAM" id="Coils"/>
    </source>
</evidence>
<keyword evidence="3" id="KW-1133">Transmembrane helix</keyword>
<organism evidence="4 5">
    <name type="scientific">Otariodibacter oris</name>
    <dbReference type="NCBI Taxonomy" id="1032623"/>
    <lineage>
        <taxon>Bacteria</taxon>
        <taxon>Pseudomonadati</taxon>
        <taxon>Pseudomonadota</taxon>
        <taxon>Gammaproteobacteria</taxon>
        <taxon>Pasteurellales</taxon>
        <taxon>Pasteurellaceae</taxon>
        <taxon>Otariodibacter</taxon>
    </lineage>
</organism>
<dbReference type="Proteomes" id="UP000280099">
    <property type="component" value="Unassembled WGS sequence"/>
</dbReference>
<dbReference type="Pfam" id="PF04375">
    <property type="entry name" value="HemX"/>
    <property type="match status" value="1"/>
</dbReference>
<dbReference type="InterPro" id="IPR007470">
    <property type="entry name" value="HemX"/>
</dbReference>
<keyword evidence="3" id="KW-0472">Membrane</keyword>
<keyword evidence="3" id="KW-0812">Transmembrane</keyword>
<dbReference type="GO" id="GO:0032259">
    <property type="term" value="P:methylation"/>
    <property type="evidence" value="ECO:0007669"/>
    <property type="project" value="UniProtKB-KW"/>
</dbReference>
<dbReference type="RefSeq" id="WP_121121725.1">
    <property type="nucleotide sequence ID" value="NZ_CP016604.1"/>
</dbReference>
<keyword evidence="5" id="KW-1185">Reference proteome</keyword>
<feature type="region of interest" description="Disordered" evidence="2">
    <location>
        <begin position="1"/>
        <end position="68"/>
    </location>
</feature>
<protein>
    <submittedName>
        <fullName evidence="4">Uroporphyrin-3 C-methyltransferase</fullName>
    </submittedName>
</protein>
<accession>A0A420XIR8</accession>
<proteinExistence type="predicted"/>
<feature type="coiled-coil region" evidence="1">
    <location>
        <begin position="98"/>
        <end position="177"/>
    </location>
</feature>
<gene>
    <name evidence="4" type="ORF">DES31_0537</name>
</gene>
<evidence type="ECO:0000313" key="4">
    <source>
        <dbReference type="EMBL" id="RKR77212.1"/>
    </source>
</evidence>
<dbReference type="SUPFAM" id="SSF58100">
    <property type="entry name" value="Bacterial hemolysins"/>
    <property type="match status" value="1"/>
</dbReference>
<dbReference type="PANTHER" id="PTHR38043">
    <property type="entry name" value="PROTEIN HEMX"/>
    <property type="match status" value="1"/>
</dbReference>
<sequence>MSKQTKKQKMIDSEQTQDVESMASDMIVEEPDVNSADDIKEALDKSVDASKKRVDLNEAQPIEPEKKQKSGGKAIAILALLVALGVGGVGYYCVSQKYSEVQQQIQALQQSVGQVKESVSATTNSSSSADTVLRSLESEQAKISKLSGDYQKALDKIAQLERTQDTYSQQITGLQSQLEKVVSLPEKSKSLVLLSDADFLLNNALRKMVLDNDIETTKNLLVEADNVLSQTTDPKVFTIREAIKTDLNQLSNINSVDQNSIMQRLGQLANMLDDMPMLDTTDPNLVDNGDVSDSIEDWEKNLEKSANSFLNRFIRVSDKNKATDKVFIAPNQEIYLRENIRLRLQIALLAVPRQQNDLYKRSLGMVSTWVRSYFDVNNTTVKSFLNELESLMDQSIYIDAPSTLRSLTLLDKTLDKDSSSIEKVNLEVDKELDGGSEVQEQQKNDSSSATEQPVNEESAQEEK</sequence>
<feature type="compositionally biased region" description="Basic and acidic residues" evidence="2">
    <location>
        <begin position="37"/>
        <end position="56"/>
    </location>
</feature>
<feature type="region of interest" description="Disordered" evidence="2">
    <location>
        <begin position="425"/>
        <end position="463"/>
    </location>
</feature>
<evidence type="ECO:0000313" key="5">
    <source>
        <dbReference type="Proteomes" id="UP000280099"/>
    </source>
</evidence>
<feature type="transmembrane region" description="Helical" evidence="3">
    <location>
        <begin position="74"/>
        <end position="92"/>
    </location>
</feature>
<dbReference type="EMBL" id="RBJC01000004">
    <property type="protein sequence ID" value="RKR77212.1"/>
    <property type="molecule type" value="Genomic_DNA"/>
</dbReference>
<keyword evidence="4" id="KW-0489">Methyltransferase</keyword>
<evidence type="ECO:0000256" key="3">
    <source>
        <dbReference type="SAM" id="Phobius"/>
    </source>
</evidence>
<comment type="caution">
    <text evidence="4">The sequence shown here is derived from an EMBL/GenBank/DDBJ whole genome shotgun (WGS) entry which is preliminary data.</text>
</comment>